<organism evidence="2 3">
    <name type="scientific">Ferrimonas aestuarii</name>
    <dbReference type="NCBI Taxonomy" id="2569539"/>
    <lineage>
        <taxon>Bacteria</taxon>
        <taxon>Pseudomonadati</taxon>
        <taxon>Pseudomonadota</taxon>
        <taxon>Gammaproteobacteria</taxon>
        <taxon>Alteromonadales</taxon>
        <taxon>Ferrimonadaceae</taxon>
        <taxon>Ferrimonas</taxon>
    </lineage>
</organism>
<dbReference type="RefSeq" id="WP_136864274.1">
    <property type="nucleotide sequence ID" value="NZ_SWCJ01000013.1"/>
</dbReference>
<accession>A0A4U1BLK2</accession>
<protein>
    <submittedName>
        <fullName evidence="2">Uncharacterized protein</fullName>
    </submittedName>
</protein>
<keyword evidence="1" id="KW-1133">Transmembrane helix</keyword>
<dbReference type="Proteomes" id="UP000305675">
    <property type="component" value="Unassembled WGS sequence"/>
</dbReference>
<evidence type="ECO:0000256" key="1">
    <source>
        <dbReference type="SAM" id="Phobius"/>
    </source>
</evidence>
<reference evidence="2 3" key="1">
    <citation type="submission" date="2019-04" db="EMBL/GenBank/DDBJ databases">
        <authorList>
            <person name="Hwang J.C."/>
        </authorList>
    </citation>
    <scope>NUCLEOTIDE SEQUENCE [LARGE SCALE GENOMIC DNA]</scope>
    <source>
        <strain evidence="2 3">IMCC35002</strain>
    </source>
</reference>
<name>A0A4U1BLK2_9GAMM</name>
<dbReference type="AlphaFoldDB" id="A0A4U1BLK2"/>
<comment type="caution">
    <text evidence="2">The sequence shown here is derived from an EMBL/GenBank/DDBJ whole genome shotgun (WGS) entry which is preliminary data.</text>
</comment>
<proteinExistence type="predicted"/>
<keyword evidence="1" id="KW-0472">Membrane</keyword>
<sequence length="533" mass="60870">MKNKLSRLLDSLPLSSQSRDTHHQSLWVQLAAVLGIAAILLGWGLGHTLEQHRQQISAQRFSQIQLFSHRLSDSLLALQQRGEIISQIGVLKYLLAQPKTNARDVEVYLQGLVDKLDAIEMIELYDNSGALVLHTRPYQDRSYRGEADARQPLGESRAQFSPMLLNQERHQIGHWQKLPVADNDKGIQYATIFADLSTQFTAFHRSDPLGEIPLILFSDNGDALSLSQHPLQQTEKTRLWQRIEQHDFGQQVLQDKHYLFVKIQAGNFDPFYLVSFVDERQLLDFSREAQQKLVIVTLIFTLLFFWLVIQRHGVRKQQQHYHHALTVVENVFEQANALILLSRQGKLLLANPNAQQLLAELQPDEQPLWFYQLFSEEDGDYAWSQAIEFGNWQGRLTTRQNTGVEVKLQSNQQQGFGLILMTLNPSSSLELHLPDTSLGLALLNDDLLPIKQNKQLSTWLVGSSECLSSFLGTHQNEIRCALEQHGHWQSEAPVKLNRHHCYLTLDHHLDSGHWLLVAIPNNHQHESVATSGI</sequence>
<dbReference type="OrthoDB" id="6394374at2"/>
<feature type="transmembrane region" description="Helical" evidence="1">
    <location>
        <begin position="293"/>
        <end position="309"/>
    </location>
</feature>
<evidence type="ECO:0000313" key="2">
    <source>
        <dbReference type="EMBL" id="TKB53021.1"/>
    </source>
</evidence>
<feature type="transmembrane region" description="Helical" evidence="1">
    <location>
        <begin position="26"/>
        <end position="45"/>
    </location>
</feature>
<keyword evidence="1" id="KW-0812">Transmembrane</keyword>
<dbReference type="SUPFAM" id="SSF103190">
    <property type="entry name" value="Sensory domain-like"/>
    <property type="match status" value="1"/>
</dbReference>
<dbReference type="InterPro" id="IPR029151">
    <property type="entry name" value="Sensor-like_sf"/>
</dbReference>
<keyword evidence="3" id="KW-1185">Reference proteome</keyword>
<dbReference type="EMBL" id="SWCJ01000013">
    <property type="protein sequence ID" value="TKB53021.1"/>
    <property type="molecule type" value="Genomic_DNA"/>
</dbReference>
<evidence type="ECO:0000313" key="3">
    <source>
        <dbReference type="Proteomes" id="UP000305675"/>
    </source>
</evidence>
<gene>
    <name evidence="2" type="ORF">FCL42_15170</name>
</gene>